<dbReference type="GO" id="GO:0008757">
    <property type="term" value="F:S-adenosylmethionine-dependent methyltransferase activity"/>
    <property type="evidence" value="ECO:0007669"/>
    <property type="project" value="InterPro"/>
</dbReference>
<sequence>MLIYSYSLHSTPVLFSAKNVSIYQNRYRFCKFLCIPLHIIHALGLYELYNRFFPFCLYRITKSYNKKLHDTKKDLFSSVSQFKPSGKQLTLLEIGCGTGANFQFFPPGCKVVCTDPNPFFEKYLTKTMEENGHLSYDRFVVASGEDLSSVEDESVDVVACTLVLCSVRDTPQTLREAQRVLRPGGAFFFLEHVISDKETSWTYFCQHVLQPFWYYFGNGCEMTRATWKHLQNAGFSELKLEHFQAPLIFLIKPHIMGYAIK</sequence>
<dbReference type="InterPro" id="IPR052356">
    <property type="entry name" value="Thiol_S-MT"/>
</dbReference>
<dbReference type="InterPro" id="IPR013216">
    <property type="entry name" value="Methyltransf_11"/>
</dbReference>
<evidence type="ECO:0000259" key="1">
    <source>
        <dbReference type="Pfam" id="PF08241"/>
    </source>
</evidence>
<reference evidence="2" key="1">
    <citation type="submission" date="2025-08" db="UniProtKB">
        <authorList>
            <consortium name="Ensembl"/>
        </authorList>
    </citation>
    <scope>IDENTIFICATION</scope>
</reference>
<name>A0A8C6USY7_9GOBI</name>
<evidence type="ECO:0000313" key="2">
    <source>
        <dbReference type="Ensembl" id="ENSNMLP00000037484.1"/>
    </source>
</evidence>
<feature type="domain" description="Methyltransferase type 11" evidence="1">
    <location>
        <begin position="92"/>
        <end position="189"/>
    </location>
</feature>
<protein>
    <recommendedName>
        <fullName evidence="1">Methyltransferase type 11 domain-containing protein</fullName>
    </recommendedName>
</protein>
<dbReference type="PANTHER" id="PTHR45036:SF1">
    <property type="entry name" value="METHYLTRANSFERASE LIKE 7A"/>
    <property type="match status" value="1"/>
</dbReference>
<accession>A0A8C6USY7</accession>
<dbReference type="Ensembl" id="ENSNMLT00000041740.1">
    <property type="protein sequence ID" value="ENSNMLP00000037484.1"/>
    <property type="gene ID" value="ENSNMLG00000023193.1"/>
</dbReference>
<evidence type="ECO:0000313" key="3">
    <source>
        <dbReference type="Proteomes" id="UP000694523"/>
    </source>
</evidence>
<dbReference type="Gene3D" id="3.40.50.150">
    <property type="entry name" value="Vaccinia Virus protein VP39"/>
    <property type="match status" value="1"/>
</dbReference>
<keyword evidence="3" id="KW-1185">Reference proteome</keyword>
<proteinExistence type="predicted"/>
<dbReference type="AlphaFoldDB" id="A0A8C6USY7"/>
<dbReference type="Pfam" id="PF08241">
    <property type="entry name" value="Methyltransf_11"/>
    <property type="match status" value="1"/>
</dbReference>
<organism evidence="2 3">
    <name type="scientific">Neogobius melanostomus</name>
    <name type="common">round goby</name>
    <dbReference type="NCBI Taxonomy" id="47308"/>
    <lineage>
        <taxon>Eukaryota</taxon>
        <taxon>Metazoa</taxon>
        <taxon>Chordata</taxon>
        <taxon>Craniata</taxon>
        <taxon>Vertebrata</taxon>
        <taxon>Euteleostomi</taxon>
        <taxon>Actinopterygii</taxon>
        <taxon>Neopterygii</taxon>
        <taxon>Teleostei</taxon>
        <taxon>Neoteleostei</taxon>
        <taxon>Acanthomorphata</taxon>
        <taxon>Gobiaria</taxon>
        <taxon>Gobiiformes</taxon>
        <taxon>Gobioidei</taxon>
        <taxon>Gobiidae</taxon>
        <taxon>Benthophilinae</taxon>
        <taxon>Neogobiini</taxon>
        <taxon>Neogobius</taxon>
    </lineage>
</organism>
<dbReference type="InterPro" id="IPR029063">
    <property type="entry name" value="SAM-dependent_MTases_sf"/>
</dbReference>
<dbReference type="CDD" id="cd02440">
    <property type="entry name" value="AdoMet_MTases"/>
    <property type="match status" value="1"/>
</dbReference>
<dbReference type="Proteomes" id="UP000694523">
    <property type="component" value="Unplaced"/>
</dbReference>
<dbReference type="SUPFAM" id="SSF53335">
    <property type="entry name" value="S-adenosyl-L-methionine-dependent methyltransferases"/>
    <property type="match status" value="1"/>
</dbReference>
<reference evidence="2" key="2">
    <citation type="submission" date="2025-09" db="UniProtKB">
        <authorList>
            <consortium name="Ensembl"/>
        </authorList>
    </citation>
    <scope>IDENTIFICATION</scope>
</reference>
<dbReference type="PANTHER" id="PTHR45036">
    <property type="entry name" value="METHYLTRANSFERASE LIKE 7B"/>
    <property type="match status" value="1"/>
</dbReference>